<evidence type="ECO:0000313" key="3">
    <source>
        <dbReference type="EMBL" id="KAJ8060039.1"/>
    </source>
</evidence>
<feature type="coiled-coil region" evidence="1">
    <location>
        <begin position="185"/>
        <end position="215"/>
    </location>
</feature>
<feature type="compositionally biased region" description="Basic and acidic residues" evidence="2">
    <location>
        <begin position="76"/>
        <end position="94"/>
    </location>
</feature>
<accession>A0A9X0ACT8</accession>
<gene>
    <name evidence="3" type="ORF">OCU04_011649</name>
</gene>
<feature type="region of interest" description="Disordered" evidence="2">
    <location>
        <begin position="18"/>
        <end position="42"/>
    </location>
</feature>
<keyword evidence="1" id="KW-0175">Coiled coil</keyword>
<organism evidence="3 4">
    <name type="scientific">Sclerotinia nivalis</name>
    <dbReference type="NCBI Taxonomy" id="352851"/>
    <lineage>
        <taxon>Eukaryota</taxon>
        <taxon>Fungi</taxon>
        <taxon>Dikarya</taxon>
        <taxon>Ascomycota</taxon>
        <taxon>Pezizomycotina</taxon>
        <taxon>Leotiomycetes</taxon>
        <taxon>Helotiales</taxon>
        <taxon>Sclerotiniaceae</taxon>
        <taxon>Sclerotinia</taxon>
    </lineage>
</organism>
<feature type="compositionally biased region" description="Polar residues" evidence="2">
    <location>
        <begin position="115"/>
        <end position="125"/>
    </location>
</feature>
<feature type="compositionally biased region" description="Basic and acidic residues" evidence="2">
    <location>
        <begin position="167"/>
        <end position="177"/>
    </location>
</feature>
<dbReference type="Proteomes" id="UP001152300">
    <property type="component" value="Unassembled WGS sequence"/>
</dbReference>
<keyword evidence="4" id="KW-1185">Reference proteome</keyword>
<proteinExistence type="predicted"/>
<dbReference type="EMBL" id="JAPEIS010000014">
    <property type="protein sequence ID" value="KAJ8060039.1"/>
    <property type="molecule type" value="Genomic_DNA"/>
</dbReference>
<name>A0A9X0ACT8_9HELO</name>
<sequence>MNEPKDILPISATKVQQIDFGGSNSAPGSPSPSTTGHTDSPMRLLMGLQKMQEGMTLIAGGMESEGIQVSTTPIPAERKRDVLNRHRLGSEERIPPFADNVNPLNPDLNRERPPSTDTSGDNTGTRPRFTVDDDNENNRNAVPRTPLTTNRKTSSSGQSPHSTRTQRGPDDQPRQQHPKLDKSFLHKLELLEESLEQLAASYERDSDAITELTEKLGDIKTNLVSFYRLLKFLEPNFRAVTRSARELVDGKPAFAGLIHLNHSSKYGDKPDVWRK</sequence>
<evidence type="ECO:0000313" key="4">
    <source>
        <dbReference type="Proteomes" id="UP001152300"/>
    </source>
</evidence>
<evidence type="ECO:0000256" key="2">
    <source>
        <dbReference type="SAM" id="MobiDB-lite"/>
    </source>
</evidence>
<comment type="caution">
    <text evidence="3">The sequence shown here is derived from an EMBL/GenBank/DDBJ whole genome shotgun (WGS) entry which is preliminary data.</text>
</comment>
<evidence type="ECO:0000256" key="1">
    <source>
        <dbReference type="SAM" id="Coils"/>
    </source>
</evidence>
<feature type="compositionally biased region" description="Polar residues" evidence="2">
    <location>
        <begin position="146"/>
        <end position="166"/>
    </location>
</feature>
<feature type="compositionally biased region" description="Low complexity" evidence="2">
    <location>
        <begin position="21"/>
        <end position="41"/>
    </location>
</feature>
<protein>
    <submittedName>
        <fullName evidence="3">Uncharacterized protein</fullName>
    </submittedName>
</protein>
<feature type="region of interest" description="Disordered" evidence="2">
    <location>
        <begin position="61"/>
        <end position="177"/>
    </location>
</feature>
<reference evidence="3" key="1">
    <citation type="submission" date="2022-11" db="EMBL/GenBank/DDBJ databases">
        <title>Genome Resource of Sclerotinia nivalis Strain SnTB1, a Plant Pathogen Isolated from American Ginseng.</title>
        <authorList>
            <person name="Fan S."/>
        </authorList>
    </citation>
    <scope>NUCLEOTIDE SEQUENCE</scope>
    <source>
        <strain evidence="3">SnTB1</strain>
    </source>
</reference>
<dbReference type="AlphaFoldDB" id="A0A9X0ACT8"/>